<evidence type="ECO:0000313" key="2">
    <source>
        <dbReference type="Proteomes" id="UP000238479"/>
    </source>
</evidence>
<name>A0A2P6RZZ9_ROSCH</name>
<dbReference type="Gramene" id="PRQ51995">
    <property type="protein sequence ID" value="PRQ51995"/>
    <property type="gene ID" value="RchiOBHm_Chr2g0150701"/>
</dbReference>
<dbReference type="OMA" id="MKERRVW"/>
<sequence length="90" mass="10815">MYIEKSTKGRDLSPVTDKLWKKFYEKEFGIERTNLVIERMRKKKVNFRWLQLYQAKLREVDEAENEAADWLKNSIPSSYSSRARIILLIC</sequence>
<dbReference type="Pfam" id="PF06881">
    <property type="entry name" value="Elongin_A"/>
    <property type="match status" value="1"/>
</dbReference>
<dbReference type="AlphaFoldDB" id="A0A2P6RZZ9"/>
<accession>A0A2P6RZZ9</accession>
<dbReference type="GO" id="GO:0070449">
    <property type="term" value="C:elongin complex"/>
    <property type="evidence" value="ECO:0007669"/>
    <property type="project" value="InterPro"/>
</dbReference>
<dbReference type="PANTHER" id="PTHR47543">
    <property type="entry name" value="OS08G0169600 PROTEIN"/>
    <property type="match status" value="1"/>
</dbReference>
<organism evidence="1 2">
    <name type="scientific">Rosa chinensis</name>
    <name type="common">China rose</name>
    <dbReference type="NCBI Taxonomy" id="74649"/>
    <lineage>
        <taxon>Eukaryota</taxon>
        <taxon>Viridiplantae</taxon>
        <taxon>Streptophyta</taxon>
        <taxon>Embryophyta</taxon>
        <taxon>Tracheophyta</taxon>
        <taxon>Spermatophyta</taxon>
        <taxon>Magnoliopsida</taxon>
        <taxon>eudicotyledons</taxon>
        <taxon>Gunneridae</taxon>
        <taxon>Pentapetalae</taxon>
        <taxon>rosids</taxon>
        <taxon>fabids</taxon>
        <taxon>Rosales</taxon>
        <taxon>Rosaceae</taxon>
        <taxon>Rosoideae</taxon>
        <taxon>Rosoideae incertae sedis</taxon>
        <taxon>Rosa</taxon>
    </lineage>
</organism>
<gene>
    <name evidence="1" type="ORF">RchiOBHm_Chr2g0150701</name>
</gene>
<dbReference type="Gene3D" id="6.10.250.3180">
    <property type="match status" value="1"/>
</dbReference>
<dbReference type="PANTHER" id="PTHR47543:SF2">
    <property type="entry name" value="RNA POLYMERASE II TRANSCRIPTION FACTOR SIII SUBUNIT A"/>
    <property type="match status" value="1"/>
</dbReference>
<dbReference type="Proteomes" id="UP000238479">
    <property type="component" value="Chromosome 2"/>
</dbReference>
<evidence type="ECO:0000313" key="1">
    <source>
        <dbReference type="EMBL" id="PRQ51995.1"/>
    </source>
</evidence>
<dbReference type="EMBL" id="PDCK01000040">
    <property type="protein sequence ID" value="PRQ51995.1"/>
    <property type="molecule type" value="Genomic_DNA"/>
</dbReference>
<proteinExistence type="predicted"/>
<reference evidence="1 2" key="1">
    <citation type="journal article" date="2018" name="Nat. Genet.">
        <title>The Rosa genome provides new insights in the design of modern roses.</title>
        <authorList>
            <person name="Bendahmane M."/>
        </authorList>
    </citation>
    <scope>NUCLEOTIDE SEQUENCE [LARGE SCALE GENOMIC DNA]</scope>
    <source>
        <strain evidence="2">cv. Old Blush</strain>
    </source>
</reference>
<keyword evidence="2" id="KW-1185">Reference proteome</keyword>
<dbReference type="GO" id="GO:0006368">
    <property type="term" value="P:transcription elongation by RNA polymerase II"/>
    <property type="evidence" value="ECO:0007669"/>
    <property type="project" value="InterPro"/>
</dbReference>
<protein>
    <submittedName>
        <fullName evidence="1">Putative RNA polymerase II transcription factor SIII, subunit A</fullName>
    </submittedName>
</protein>
<dbReference type="STRING" id="74649.A0A2P6RZZ9"/>
<comment type="caution">
    <text evidence="1">The sequence shown here is derived from an EMBL/GenBank/DDBJ whole genome shotgun (WGS) entry which is preliminary data.</text>
</comment>
<dbReference type="InterPro" id="IPR010684">
    <property type="entry name" value="RNA_pol_II_trans_fac_SIII_A"/>
</dbReference>